<keyword evidence="2 5" id="KW-0645">Protease</keyword>
<dbReference type="PANTHER" id="PTHR32060">
    <property type="entry name" value="TAIL-SPECIFIC PROTEASE"/>
    <property type="match status" value="1"/>
</dbReference>
<dbReference type="Gene3D" id="2.30.42.10">
    <property type="match status" value="1"/>
</dbReference>
<dbReference type="Proteomes" id="UP000284177">
    <property type="component" value="Unassembled WGS sequence"/>
</dbReference>
<dbReference type="RefSeq" id="WP_120170381.1">
    <property type="nucleotide sequence ID" value="NZ_MCIB01000036.1"/>
</dbReference>
<dbReference type="NCBIfam" id="TIGR00225">
    <property type="entry name" value="prc"/>
    <property type="match status" value="1"/>
</dbReference>
<dbReference type="FunFam" id="2.30.42.10:FF:000063">
    <property type="entry name" value="Peptidase, S41 family"/>
    <property type="match status" value="1"/>
</dbReference>
<dbReference type="InterPro" id="IPR041489">
    <property type="entry name" value="PDZ_6"/>
</dbReference>
<dbReference type="GO" id="GO:0030288">
    <property type="term" value="C:outer membrane-bounded periplasmic space"/>
    <property type="evidence" value="ECO:0007669"/>
    <property type="project" value="TreeGrafter"/>
</dbReference>
<dbReference type="PANTHER" id="PTHR32060:SF30">
    <property type="entry name" value="CARBOXY-TERMINAL PROCESSING PROTEASE CTPA"/>
    <property type="match status" value="1"/>
</dbReference>
<proteinExistence type="inferred from homology"/>
<dbReference type="Pfam" id="PF22694">
    <property type="entry name" value="CtpB_N-like"/>
    <property type="match status" value="1"/>
</dbReference>
<evidence type="ECO:0000256" key="5">
    <source>
        <dbReference type="RuleBase" id="RU004404"/>
    </source>
</evidence>
<evidence type="ECO:0000256" key="1">
    <source>
        <dbReference type="ARBA" id="ARBA00009179"/>
    </source>
</evidence>
<dbReference type="AlphaFoldDB" id="A0A419SY29"/>
<dbReference type="PROSITE" id="PS50106">
    <property type="entry name" value="PDZ"/>
    <property type="match status" value="1"/>
</dbReference>
<dbReference type="CDD" id="cd07560">
    <property type="entry name" value="Peptidase_S41_CPP"/>
    <property type="match status" value="1"/>
</dbReference>
<dbReference type="OrthoDB" id="9812068at2"/>
<dbReference type="EMBL" id="MCIB01000036">
    <property type="protein sequence ID" value="RKD30091.1"/>
    <property type="molecule type" value="Genomic_DNA"/>
</dbReference>
<dbReference type="InterPro" id="IPR001478">
    <property type="entry name" value="PDZ"/>
</dbReference>
<dbReference type="InterPro" id="IPR036034">
    <property type="entry name" value="PDZ_sf"/>
</dbReference>
<feature type="domain" description="PDZ" evidence="6">
    <location>
        <begin position="105"/>
        <end position="171"/>
    </location>
</feature>
<accession>A0A419SY29</accession>
<dbReference type="Gene3D" id="3.30.750.44">
    <property type="match status" value="1"/>
</dbReference>
<dbReference type="Gene3D" id="3.90.226.10">
    <property type="entry name" value="2-enoyl-CoA Hydratase, Chain A, domain 1"/>
    <property type="match status" value="1"/>
</dbReference>
<dbReference type="CDD" id="cd06782">
    <property type="entry name" value="cpPDZ_CPP-like"/>
    <property type="match status" value="1"/>
</dbReference>
<reference evidence="7 8" key="1">
    <citation type="submission" date="2016-08" db="EMBL/GenBank/DDBJ databases">
        <title>Novel Firmicutes and Novel Genomes.</title>
        <authorList>
            <person name="Poppleton D.I."/>
            <person name="Gribaldo S."/>
        </authorList>
    </citation>
    <scope>NUCLEOTIDE SEQUENCE [LARGE SCALE GENOMIC DNA]</scope>
    <source>
        <strain evidence="7 8">CTT3</strain>
    </source>
</reference>
<keyword evidence="4 5" id="KW-0720">Serine protease</keyword>
<dbReference type="SUPFAM" id="SSF50156">
    <property type="entry name" value="PDZ domain-like"/>
    <property type="match status" value="1"/>
</dbReference>
<evidence type="ECO:0000256" key="4">
    <source>
        <dbReference type="ARBA" id="ARBA00022825"/>
    </source>
</evidence>
<dbReference type="InterPro" id="IPR005151">
    <property type="entry name" value="Tail-specific_protease"/>
</dbReference>
<evidence type="ECO:0000259" key="6">
    <source>
        <dbReference type="PROSITE" id="PS50106"/>
    </source>
</evidence>
<dbReference type="GO" id="GO:0004175">
    <property type="term" value="F:endopeptidase activity"/>
    <property type="evidence" value="ECO:0007669"/>
    <property type="project" value="TreeGrafter"/>
</dbReference>
<evidence type="ECO:0000313" key="8">
    <source>
        <dbReference type="Proteomes" id="UP000284177"/>
    </source>
</evidence>
<dbReference type="SMART" id="SM00245">
    <property type="entry name" value="TSPc"/>
    <property type="match status" value="1"/>
</dbReference>
<evidence type="ECO:0000313" key="7">
    <source>
        <dbReference type="EMBL" id="RKD30091.1"/>
    </source>
</evidence>
<name>A0A419SY29_9FIRM</name>
<protein>
    <submittedName>
        <fullName evidence="7">Peptidase S41</fullName>
    </submittedName>
</protein>
<evidence type="ECO:0000256" key="2">
    <source>
        <dbReference type="ARBA" id="ARBA00022670"/>
    </source>
</evidence>
<dbReference type="GO" id="GO:0006508">
    <property type="term" value="P:proteolysis"/>
    <property type="evidence" value="ECO:0007669"/>
    <property type="project" value="UniProtKB-KW"/>
</dbReference>
<dbReference type="InterPro" id="IPR055210">
    <property type="entry name" value="CtpA/B_N"/>
</dbReference>
<dbReference type="GO" id="GO:0007165">
    <property type="term" value="P:signal transduction"/>
    <property type="evidence" value="ECO:0007669"/>
    <property type="project" value="TreeGrafter"/>
</dbReference>
<dbReference type="Pfam" id="PF03572">
    <property type="entry name" value="Peptidase_S41"/>
    <property type="match status" value="1"/>
</dbReference>
<dbReference type="GO" id="GO:0008236">
    <property type="term" value="F:serine-type peptidase activity"/>
    <property type="evidence" value="ECO:0007669"/>
    <property type="project" value="UniProtKB-KW"/>
</dbReference>
<dbReference type="Pfam" id="PF17820">
    <property type="entry name" value="PDZ_6"/>
    <property type="match status" value="1"/>
</dbReference>
<evidence type="ECO:0000256" key="3">
    <source>
        <dbReference type="ARBA" id="ARBA00022801"/>
    </source>
</evidence>
<comment type="similarity">
    <text evidence="1 5">Belongs to the peptidase S41A family.</text>
</comment>
<organism evidence="7 8">
    <name type="scientific">Thermohalobacter berrensis</name>
    <dbReference type="NCBI Taxonomy" id="99594"/>
    <lineage>
        <taxon>Bacteria</taxon>
        <taxon>Bacillati</taxon>
        <taxon>Bacillota</taxon>
        <taxon>Tissierellia</taxon>
        <taxon>Tissierellales</taxon>
        <taxon>Thermohalobacteraceae</taxon>
        <taxon>Thermohalobacter</taxon>
    </lineage>
</organism>
<comment type="caution">
    <text evidence="7">The sequence shown here is derived from an EMBL/GenBank/DDBJ whole genome shotgun (WGS) entry which is preliminary data.</text>
</comment>
<gene>
    <name evidence="7" type="ORF">BET03_05135</name>
</gene>
<dbReference type="InterPro" id="IPR004447">
    <property type="entry name" value="Peptidase_S41A"/>
</dbReference>
<sequence length="409" mass="45433">MISRRKAILGAIIIILITSLSTFVLSNIIQITIDDKVLITKNDYEKLMDVYKKYEKVIAIENMVKQNFLNDVEDKDLVEGQIKGMFQALGDPYSVYMTKDEFTSFMEHTKGTYGGIGIIVAPGEDNLITVVSPIEDTPGERAGIKPGDKIVKVNGKEFTADKMDDAVKVMKGKPKTNVDITILRKDENGNSKFIDLTITRETIRLKSVKSKMLKDKIGYIRIISFDELTYEDFMKHLEKLQDNGMKGLIIDLRNNPGGLLSETVEIADELIGKSVVVYTETKNGEREYRRSDADKLNIPFVVLVNEGSASASEILSGAVKDTNSGILIGTKTFGKGIVQRITQLKDGSGFKLTVSEYFTPSGVSIHGKGIEPDIVLENPDDIEQIGVKNIEEDKQLQKAIEVIKEEIGK</sequence>
<dbReference type="SMART" id="SM00228">
    <property type="entry name" value="PDZ"/>
    <property type="match status" value="1"/>
</dbReference>
<keyword evidence="3 5" id="KW-0378">Hydrolase</keyword>
<dbReference type="InterPro" id="IPR029045">
    <property type="entry name" value="ClpP/crotonase-like_dom_sf"/>
</dbReference>
<dbReference type="SUPFAM" id="SSF52096">
    <property type="entry name" value="ClpP/crotonase"/>
    <property type="match status" value="1"/>
</dbReference>
<keyword evidence="8" id="KW-1185">Reference proteome</keyword>